<evidence type="ECO:0000313" key="2">
    <source>
        <dbReference type="Proteomes" id="UP000688137"/>
    </source>
</evidence>
<dbReference type="EMBL" id="CAJJDM010000134">
    <property type="protein sequence ID" value="CAD8106556.1"/>
    <property type="molecule type" value="Genomic_DNA"/>
</dbReference>
<accession>A0A8S1PTW8</accession>
<dbReference type="OMA" id="NTENFFQ"/>
<comment type="caution">
    <text evidence="1">The sequence shown here is derived from an EMBL/GenBank/DDBJ whole genome shotgun (WGS) entry which is preliminary data.</text>
</comment>
<proteinExistence type="predicted"/>
<reference evidence="1" key="1">
    <citation type="submission" date="2021-01" db="EMBL/GenBank/DDBJ databases">
        <authorList>
            <consortium name="Genoscope - CEA"/>
            <person name="William W."/>
        </authorList>
    </citation>
    <scope>NUCLEOTIDE SEQUENCE</scope>
</reference>
<sequence>MQHHITIKCFHHQIPLEYQPKYIKTNKYYILYRQLSTMNQNTENFFQHMYSKAGKSSSQIFAHLLGKASKYQSIQKQSDVQSIVITPCQSPKKPQKQQPFSLGLSREYMQKLQNQGKPNMPIGVYNPKYSVIQKKSDLGGKFAVEHKIMIKQGNESQTSIDSSNTQSRRTKGFVDLKRQLSREQSNRYQNASSNATLNQFLSIDTNSIRARPRSAHFKGSGHSLNINKYNCFQSFYDADYEAGKRKISFVGPGFEKQTVRKSLMNKSVCLREQSIYQYDQFSNKNSIVHPNTKNVMIDFKKILGRTHKNEQCIPSHMSKTNRSRIMIETLNQKMLELNASAQ</sequence>
<dbReference type="Proteomes" id="UP000688137">
    <property type="component" value="Unassembled WGS sequence"/>
</dbReference>
<gene>
    <name evidence="1" type="ORF">PPRIM_AZ9-3.1.T1310048</name>
</gene>
<name>A0A8S1PTW8_PARPR</name>
<evidence type="ECO:0000313" key="1">
    <source>
        <dbReference type="EMBL" id="CAD8106556.1"/>
    </source>
</evidence>
<protein>
    <submittedName>
        <fullName evidence="1">Uncharacterized protein</fullName>
    </submittedName>
</protein>
<keyword evidence="2" id="KW-1185">Reference proteome</keyword>
<dbReference type="AlphaFoldDB" id="A0A8S1PTW8"/>
<organism evidence="1 2">
    <name type="scientific">Paramecium primaurelia</name>
    <dbReference type="NCBI Taxonomy" id="5886"/>
    <lineage>
        <taxon>Eukaryota</taxon>
        <taxon>Sar</taxon>
        <taxon>Alveolata</taxon>
        <taxon>Ciliophora</taxon>
        <taxon>Intramacronucleata</taxon>
        <taxon>Oligohymenophorea</taxon>
        <taxon>Peniculida</taxon>
        <taxon>Parameciidae</taxon>
        <taxon>Paramecium</taxon>
    </lineage>
</organism>